<dbReference type="PANTHER" id="PTHR43080">
    <property type="entry name" value="CBS DOMAIN-CONTAINING PROTEIN CBSX3, MITOCHONDRIAL"/>
    <property type="match status" value="1"/>
</dbReference>
<protein>
    <submittedName>
        <fullName evidence="4">CBS domain-containing protein</fullName>
    </submittedName>
</protein>
<dbReference type="Proteomes" id="UP000463470">
    <property type="component" value="Unassembled WGS sequence"/>
</dbReference>
<dbReference type="SMART" id="SM00116">
    <property type="entry name" value="CBS"/>
    <property type="match status" value="2"/>
</dbReference>
<dbReference type="PANTHER" id="PTHR43080:SF26">
    <property type="entry name" value="REGULATORY PROTEIN"/>
    <property type="match status" value="1"/>
</dbReference>
<comment type="caution">
    <text evidence="4">The sequence shown here is derived from an EMBL/GenBank/DDBJ whole genome shotgun (WGS) entry which is preliminary data.</text>
</comment>
<dbReference type="InterPro" id="IPR046342">
    <property type="entry name" value="CBS_dom_sf"/>
</dbReference>
<evidence type="ECO:0000256" key="1">
    <source>
        <dbReference type="ARBA" id="ARBA00023122"/>
    </source>
</evidence>
<evidence type="ECO:0000256" key="2">
    <source>
        <dbReference type="PROSITE-ProRule" id="PRU00703"/>
    </source>
</evidence>
<sequence>MLASEVMSREVYTVYPDTPVADVVKLMIEKRISGVPVISRQGGVVGIISEGDLLFKDKDLRYPSFISLLGGMIYLESPKRFEEEFRKSIALRAEEIMTGDVITVEEEARVSEMASLMTEQQVNRLPVLRNGKLVGIVTRADILRALVTDFE</sequence>
<accession>A0A845L120</accession>
<dbReference type="InterPro" id="IPR051257">
    <property type="entry name" value="Diverse_CBS-Domain"/>
</dbReference>
<name>A0A845L120_9FIRM</name>
<evidence type="ECO:0000313" key="5">
    <source>
        <dbReference type="Proteomes" id="UP000463470"/>
    </source>
</evidence>
<gene>
    <name evidence="4" type="ORF">GTO91_09330</name>
</gene>
<evidence type="ECO:0000313" key="4">
    <source>
        <dbReference type="EMBL" id="MZP29903.1"/>
    </source>
</evidence>
<feature type="domain" description="CBS" evidence="3">
    <location>
        <begin position="7"/>
        <end position="64"/>
    </location>
</feature>
<reference evidence="4 5" key="1">
    <citation type="submission" date="2020-01" db="EMBL/GenBank/DDBJ databases">
        <title>Whole-genome sequence of Heliobacterium undosum DSM 13378.</title>
        <authorList>
            <person name="Kyndt J.A."/>
            <person name="Meyer T.E."/>
        </authorList>
    </citation>
    <scope>NUCLEOTIDE SEQUENCE [LARGE SCALE GENOMIC DNA]</scope>
    <source>
        <strain evidence="4 5">DSM 13378</strain>
    </source>
</reference>
<dbReference type="Gene3D" id="3.10.580.10">
    <property type="entry name" value="CBS-domain"/>
    <property type="match status" value="1"/>
</dbReference>
<dbReference type="EMBL" id="WXEY01000008">
    <property type="protein sequence ID" value="MZP29903.1"/>
    <property type="molecule type" value="Genomic_DNA"/>
</dbReference>
<feature type="domain" description="CBS" evidence="3">
    <location>
        <begin position="97"/>
        <end position="151"/>
    </location>
</feature>
<organism evidence="4 5">
    <name type="scientific">Heliomicrobium undosum</name>
    <dbReference type="NCBI Taxonomy" id="121734"/>
    <lineage>
        <taxon>Bacteria</taxon>
        <taxon>Bacillati</taxon>
        <taxon>Bacillota</taxon>
        <taxon>Clostridia</taxon>
        <taxon>Eubacteriales</taxon>
        <taxon>Heliobacteriaceae</taxon>
        <taxon>Heliomicrobium</taxon>
    </lineage>
</organism>
<dbReference type="PROSITE" id="PS51371">
    <property type="entry name" value="CBS"/>
    <property type="match status" value="2"/>
</dbReference>
<proteinExistence type="predicted"/>
<dbReference type="InterPro" id="IPR000644">
    <property type="entry name" value="CBS_dom"/>
</dbReference>
<dbReference type="SUPFAM" id="SSF54631">
    <property type="entry name" value="CBS-domain pair"/>
    <property type="match status" value="1"/>
</dbReference>
<keyword evidence="5" id="KW-1185">Reference proteome</keyword>
<dbReference type="CDD" id="cd04586">
    <property type="entry name" value="CBS_pair_BON_assoc"/>
    <property type="match status" value="1"/>
</dbReference>
<evidence type="ECO:0000259" key="3">
    <source>
        <dbReference type="PROSITE" id="PS51371"/>
    </source>
</evidence>
<dbReference type="AlphaFoldDB" id="A0A845L120"/>
<dbReference type="Pfam" id="PF00571">
    <property type="entry name" value="CBS"/>
    <property type="match status" value="2"/>
</dbReference>
<keyword evidence="1 2" id="KW-0129">CBS domain</keyword>
<dbReference type="OrthoDB" id="9790355at2"/>